<name>A0ABQ4YTY5_9ASTR</name>
<reference evidence="1" key="1">
    <citation type="journal article" date="2022" name="Int. J. Mol. Sci.">
        <title>Draft Genome of Tanacetum Coccineum: Genomic Comparison of Closely Related Tanacetum-Family Plants.</title>
        <authorList>
            <person name="Yamashiro T."/>
            <person name="Shiraishi A."/>
            <person name="Nakayama K."/>
            <person name="Satake H."/>
        </authorList>
    </citation>
    <scope>NUCLEOTIDE SEQUENCE</scope>
</reference>
<accession>A0ABQ4YTY5</accession>
<evidence type="ECO:0000313" key="1">
    <source>
        <dbReference type="EMBL" id="GJS81299.1"/>
    </source>
</evidence>
<reference evidence="1" key="2">
    <citation type="submission" date="2022-01" db="EMBL/GenBank/DDBJ databases">
        <authorList>
            <person name="Yamashiro T."/>
            <person name="Shiraishi A."/>
            <person name="Satake H."/>
            <person name="Nakayama K."/>
        </authorList>
    </citation>
    <scope>NUCLEOTIDE SEQUENCE</scope>
</reference>
<organism evidence="1 2">
    <name type="scientific">Tanacetum coccineum</name>
    <dbReference type="NCBI Taxonomy" id="301880"/>
    <lineage>
        <taxon>Eukaryota</taxon>
        <taxon>Viridiplantae</taxon>
        <taxon>Streptophyta</taxon>
        <taxon>Embryophyta</taxon>
        <taxon>Tracheophyta</taxon>
        <taxon>Spermatophyta</taxon>
        <taxon>Magnoliopsida</taxon>
        <taxon>eudicotyledons</taxon>
        <taxon>Gunneridae</taxon>
        <taxon>Pentapetalae</taxon>
        <taxon>asterids</taxon>
        <taxon>campanulids</taxon>
        <taxon>Asterales</taxon>
        <taxon>Asteraceae</taxon>
        <taxon>Asteroideae</taxon>
        <taxon>Anthemideae</taxon>
        <taxon>Anthemidinae</taxon>
        <taxon>Tanacetum</taxon>
    </lineage>
</organism>
<gene>
    <name evidence="1" type="ORF">Tco_0747840</name>
</gene>
<comment type="caution">
    <text evidence="1">The sequence shown here is derived from an EMBL/GenBank/DDBJ whole genome shotgun (WGS) entry which is preliminary data.</text>
</comment>
<evidence type="ECO:0000313" key="2">
    <source>
        <dbReference type="Proteomes" id="UP001151760"/>
    </source>
</evidence>
<keyword evidence="2" id="KW-1185">Reference proteome</keyword>
<dbReference type="EMBL" id="BQNB010010737">
    <property type="protein sequence ID" value="GJS81299.1"/>
    <property type="molecule type" value="Genomic_DNA"/>
</dbReference>
<dbReference type="Proteomes" id="UP001151760">
    <property type="component" value="Unassembled WGS sequence"/>
</dbReference>
<protein>
    <submittedName>
        <fullName evidence="1">Uncharacterized protein</fullName>
    </submittedName>
</protein>
<sequence length="85" mass="9753">MPETLNIIPSRDCNIPKLIVTITHNLCNLIVFELDSTQKFANEVDELRALPGHMLRAARVQVLEYDLYDLKLTQEEDEAVETLDL</sequence>
<proteinExistence type="predicted"/>